<dbReference type="InterPro" id="IPR002559">
    <property type="entry name" value="Transposase_11"/>
</dbReference>
<feature type="domain" description="Insertion element IS402-like" evidence="2">
    <location>
        <begin position="8"/>
        <end position="78"/>
    </location>
</feature>
<reference evidence="3 4" key="1">
    <citation type="submission" date="2019-01" db="EMBL/GenBank/DDBJ databases">
        <title>The draft genome of Rhizobium sp. 24NR.</title>
        <authorList>
            <person name="Liu L."/>
            <person name="Liang L."/>
            <person name="Shi S."/>
            <person name="Xu L."/>
            <person name="Wang X."/>
            <person name="Li L."/>
            <person name="Zhang X."/>
        </authorList>
    </citation>
    <scope>NUCLEOTIDE SEQUENCE [LARGE SCALE GENOMIC DNA]</scope>
    <source>
        <strain evidence="3 4">24NR</strain>
    </source>
</reference>
<organism evidence="3 4">
    <name type="scientific">Neorhizobium lilium</name>
    <dbReference type="NCBI Taxonomy" id="2503024"/>
    <lineage>
        <taxon>Bacteria</taxon>
        <taxon>Pseudomonadati</taxon>
        <taxon>Pseudomonadota</taxon>
        <taxon>Alphaproteobacteria</taxon>
        <taxon>Hyphomicrobiales</taxon>
        <taxon>Rhizobiaceae</taxon>
        <taxon>Rhizobium/Agrobacterium group</taxon>
        <taxon>Neorhizobium</taxon>
    </lineage>
</organism>
<name>A0A3S3S9M1_9HYPH</name>
<evidence type="ECO:0000313" key="4">
    <source>
        <dbReference type="Proteomes" id="UP000287687"/>
    </source>
</evidence>
<dbReference type="PANTHER" id="PTHR30007">
    <property type="entry name" value="PHP DOMAIN PROTEIN"/>
    <property type="match status" value="1"/>
</dbReference>
<dbReference type="GO" id="GO:0003677">
    <property type="term" value="F:DNA binding"/>
    <property type="evidence" value="ECO:0007669"/>
    <property type="project" value="InterPro"/>
</dbReference>
<dbReference type="GO" id="GO:0004803">
    <property type="term" value="F:transposase activity"/>
    <property type="evidence" value="ECO:0007669"/>
    <property type="project" value="InterPro"/>
</dbReference>
<gene>
    <name evidence="3" type="ORF">EPK99_23040</name>
</gene>
<evidence type="ECO:0000259" key="2">
    <source>
        <dbReference type="Pfam" id="PF13340"/>
    </source>
</evidence>
<evidence type="ECO:0000313" key="3">
    <source>
        <dbReference type="EMBL" id="RWX74782.1"/>
    </source>
</evidence>
<comment type="caution">
    <text evidence="3">The sequence shown here is derived from an EMBL/GenBank/DDBJ whole genome shotgun (WGS) entry which is preliminary data.</text>
</comment>
<proteinExistence type="predicted"/>
<evidence type="ECO:0000259" key="1">
    <source>
        <dbReference type="Pfam" id="PF01609"/>
    </source>
</evidence>
<dbReference type="NCBIfam" id="NF033580">
    <property type="entry name" value="transpos_IS5_3"/>
    <property type="match status" value="1"/>
</dbReference>
<dbReference type="AlphaFoldDB" id="A0A3S3S9M1"/>
<accession>A0A3S3S9M1</accession>
<dbReference type="Pfam" id="PF01609">
    <property type="entry name" value="DDE_Tnp_1"/>
    <property type="match status" value="1"/>
</dbReference>
<dbReference type="Proteomes" id="UP000287687">
    <property type="component" value="Unassembled WGS sequence"/>
</dbReference>
<sequence>MSDFFWFSDAQWERIEPLLPTDVRGKPRVDDRRVLSGIVHALRCGGRWADCADVYGPKKTLYNRFVRWSERGIWEDIFSALAGADDAPDRLFIDSSCIKVHHRCAGGGKGGPLAHGIGRTKGGRNTKLHAVCDTKGRPHVLLLTPGNVHDCKVARLCIEALPPAAELVADKGYDSQALREWLNERGTQAVIPPRKNRKIQYEYDKATYKQRNVIERMFCRLKDWRRIATRFDRNIRNFMGAIALAATVIWWL</sequence>
<dbReference type="SUPFAM" id="SSF53098">
    <property type="entry name" value="Ribonuclease H-like"/>
    <property type="match status" value="1"/>
</dbReference>
<feature type="domain" description="Transposase IS4-like" evidence="1">
    <location>
        <begin position="88"/>
        <end position="246"/>
    </location>
</feature>
<protein>
    <submittedName>
        <fullName evidence="3">IS5 family transposase</fullName>
    </submittedName>
</protein>
<dbReference type="PANTHER" id="PTHR30007:SF1">
    <property type="entry name" value="BLR1914 PROTEIN"/>
    <property type="match status" value="1"/>
</dbReference>
<dbReference type="Pfam" id="PF13340">
    <property type="entry name" value="DUF4096"/>
    <property type="match status" value="1"/>
</dbReference>
<dbReference type="GO" id="GO:0006313">
    <property type="term" value="P:DNA transposition"/>
    <property type="evidence" value="ECO:0007669"/>
    <property type="project" value="InterPro"/>
</dbReference>
<dbReference type="InterPro" id="IPR025161">
    <property type="entry name" value="IS402-like_dom"/>
</dbReference>
<keyword evidence="4" id="KW-1185">Reference proteome</keyword>
<dbReference type="EMBL" id="SBIP01000006">
    <property type="protein sequence ID" value="RWX74782.1"/>
    <property type="molecule type" value="Genomic_DNA"/>
</dbReference>
<dbReference type="OrthoDB" id="9798237at2"/>
<dbReference type="InterPro" id="IPR012337">
    <property type="entry name" value="RNaseH-like_sf"/>
</dbReference>